<evidence type="ECO:0000313" key="1">
    <source>
        <dbReference type="EnsemblPlants" id="EMT29014"/>
    </source>
</evidence>
<reference evidence="1" key="1">
    <citation type="submission" date="2015-06" db="UniProtKB">
        <authorList>
            <consortium name="EnsemblPlants"/>
        </authorList>
    </citation>
    <scope>IDENTIFICATION</scope>
</reference>
<protein>
    <submittedName>
        <fullName evidence="1">Uncharacterized protein</fullName>
    </submittedName>
</protein>
<sequence>MPVAHAWYEVGYVLHLMAVACLLDAMGTENLKVFRGETRGVAANLMWRTCRDGRRASRGFIRDLNLAVCYGEVQRLLYRTMKVHDWQLILGYGTAMSTRKFIYI</sequence>
<organism evidence="1">
    <name type="scientific">Aegilops tauschii</name>
    <name type="common">Tausch's goatgrass</name>
    <name type="synonym">Aegilops squarrosa</name>
    <dbReference type="NCBI Taxonomy" id="37682"/>
    <lineage>
        <taxon>Eukaryota</taxon>
        <taxon>Viridiplantae</taxon>
        <taxon>Streptophyta</taxon>
        <taxon>Embryophyta</taxon>
        <taxon>Tracheophyta</taxon>
        <taxon>Spermatophyta</taxon>
        <taxon>Magnoliopsida</taxon>
        <taxon>Liliopsida</taxon>
        <taxon>Poales</taxon>
        <taxon>Poaceae</taxon>
        <taxon>BOP clade</taxon>
        <taxon>Pooideae</taxon>
        <taxon>Triticodae</taxon>
        <taxon>Triticeae</taxon>
        <taxon>Triticinae</taxon>
        <taxon>Aegilops</taxon>
    </lineage>
</organism>
<dbReference type="AlphaFoldDB" id="M8C425"/>
<dbReference type="EnsemblPlants" id="EMT29014">
    <property type="protein sequence ID" value="EMT29014"/>
    <property type="gene ID" value="F775_07229"/>
</dbReference>
<accession>M8C425</accession>
<proteinExistence type="predicted"/>
<name>M8C425_AEGTA</name>